<proteinExistence type="predicted"/>
<feature type="region of interest" description="Disordered" evidence="1">
    <location>
        <begin position="1"/>
        <end position="20"/>
    </location>
</feature>
<dbReference type="Proteomes" id="UP000028870">
    <property type="component" value="Unassembled WGS sequence"/>
</dbReference>
<reference evidence="2" key="2">
    <citation type="submission" date="2014-03" db="EMBL/GenBank/DDBJ databases">
        <authorList>
            <person name="Urmite Genomes"/>
        </authorList>
    </citation>
    <scope>NUCLEOTIDE SEQUENCE</scope>
    <source>
        <strain evidence="2">DSM 44829</strain>
    </source>
</reference>
<dbReference type="RefSeq" id="WP_131590112.1">
    <property type="nucleotide sequence ID" value="NZ_CCBB010000001.1"/>
</dbReference>
<evidence type="ECO:0000313" key="3">
    <source>
        <dbReference type="Proteomes" id="UP000028870"/>
    </source>
</evidence>
<evidence type="ECO:0000256" key="1">
    <source>
        <dbReference type="SAM" id="MobiDB-lite"/>
    </source>
</evidence>
<evidence type="ECO:0000313" key="2">
    <source>
        <dbReference type="EMBL" id="CDO07995.1"/>
    </source>
</evidence>
<organism evidence="2 3">
    <name type="scientific">Mycolicibacterium cosmeticum</name>
    <dbReference type="NCBI Taxonomy" id="258533"/>
    <lineage>
        <taxon>Bacteria</taxon>
        <taxon>Bacillati</taxon>
        <taxon>Actinomycetota</taxon>
        <taxon>Actinomycetes</taxon>
        <taxon>Mycobacteriales</taxon>
        <taxon>Mycobacteriaceae</taxon>
        <taxon>Mycolicibacterium</taxon>
    </lineage>
</organism>
<name>W9BKJ2_MYCCO</name>
<dbReference type="EMBL" id="CCBB010000001">
    <property type="protein sequence ID" value="CDO07995.1"/>
    <property type="molecule type" value="Genomic_DNA"/>
</dbReference>
<keyword evidence="3" id="KW-1185">Reference proteome</keyword>
<comment type="caution">
    <text evidence="2">The sequence shown here is derived from an EMBL/GenBank/DDBJ whole genome shotgun (WGS) entry which is preliminary data.</text>
</comment>
<sequence length="83" mass="9195">MTKQSIARRGDGPAPDPINPYAPYEFVGPGMTRQFYLDQLAATGYTGWYDENGVPAPWPNNFCDPGGDWQPNPGAFTARDRPF</sequence>
<dbReference type="AlphaFoldDB" id="W9BKJ2"/>
<accession>W9BKJ2</accession>
<gene>
    <name evidence="2" type="ORF">BN977_02812</name>
</gene>
<reference evidence="2" key="1">
    <citation type="submission" date="2014-03" db="EMBL/GenBank/DDBJ databases">
        <title>Draft Genome Sequence of Mycobacterium cosmeticum DSM 44829.</title>
        <authorList>
            <person name="Croce O."/>
            <person name="Robert C."/>
            <person name="Raoult D."/>
            <person name="Drancourt M."/>
        </authorList>
    </citation>
    <scope>NUCLEOTIDE SEQUENCE [LARGE SCALE GENOMIC DNA]</scope>
    <source>
        <strain evidence="2">DSM 44829</strain>
    </source>
</reference>
<protein>
    <submittedName>
        <fullName evidence="2">Uncharacterized protein</fullName>
    </submittedName>
</protein>
<dbReference type="OrthoDB" id="9781972at2"/>
<dbReference type="STRING" id="258533.BN977_02812"/>